<organism evidence="7">
    <name type="scientific">bioreactor metagenome</name>
    <dbReference type="NCBI Taxonomy" id="1076179"/>
    <lineage>
        <taxon>unclassified sequences</taxon>
        <taxon>metagenomes</taxon>
        <taxon>ecological metagenomes</taxon>
    </lineage>
</organism>
<proteinExistence type="inferred from homology"/>
<keyword evidence="4" id="KW-0720">Serine protease</keyword>
<comment type="caution">
    <text evidence="7">The sequence shown here is derived from an EMBL/GenBank/DDBJ whole genome shotgun (WGS) entry which is preliminary data.</text>
</comment>
<dbReference type="InterPro" id="IPR012854">
    <property type="entry name" value="Cu_amine_oxidase-like_N"/>
</dbReference>
<feature type="domain" description="Copper amine oxidase-like N-terminal" evidence="6">
    <location>
        <begin position="384"/>
        <end position="439"/>
    </location>
</feature>
<dbReference type="EMBL" id="VSSQ01001026">
    <property type="protein sequence ID" value="MPM04293.1"/>
    <property type="molecule type" value="Genomic_DNA"/>
</dbReference>
<evidence type="ECO:0000259" key="6">
    <source>
        <dbReference type="Pfam" id="PF07833"/>
    </source>
</evidence>
<dbReference type="PANTHER" id="PTHR43806:SF11">
    <property type="entry name" value="CEREVISIN-RELATED"/>
    <property type="match status" value="1"/>
</dbReference>
<accession>A0A644WPR5</accession>
<dbReference type="InterPro" id="IPR036852">
    <property type="entry name" value="Peptidase_S8/S53_dom_sf"/>
</dbReference>
<sequence>MARPGLYPGRYRDRVHREPALPHHLHHGGVGGLRDKRQLLPGEIGQGERGKNYVGGDRRIYLKEEIRTSRSFLEPILSLTDALTVDENTFNFLDAMTGRKSYYRRGYYGNNLTAAVIDTGINKNHIEFKDSFGNSRIVGGKSFCSYTTSYTDDNGHGSHTAGTIAGLNCGVAPKANLLVIKALGGDGDNSVENIISAFDYAKNWRNPTTGKPVDVISSSLSIAQRYMTEAQIEKFNNVCNSIVSSGIPLFVSSGNTGTDSTPRYPSFYEDPITCGAVDLERRVATYSTQSSSVDICQLGSNVVSVSHTDNKGYVRMTGTSMSTPMCAGTALLLANQYYQVSKERITEEMLYKTIKFLYTHDIDDAGVDKKTGAGFFTLNPFPPTTISIQVGNKSYYIDGVAKQMDVAPIYAKADDGNSRMMVPTRFVAEALGHTVNWYSTSPDWAYIQS</sequence>
<evidence type="ECO:0000256" key="3">
    <source>
        <dbReference type="ARBA" id="ARBA00022801"/>
    </source>
</evidence>
<name>A0A644WPR5_9ZZZZ</name>
<dbReference type="GO" id="GO:0004252">
    <property type="term" value="F:serine-type endopeptidase activity"/>
    <property type="evidence" value="ECO:0007669"/>
    <property type="project" value="InterPro"/>
</dbReference>
<comment type="similarity">
    <text evidence="1">Belongs to the peptidase S8 family.</text>
</comment>
<keyword evidence="2" id="KW-0645">Protease</keyword>
<dbReference type="InterPro" id="IPR023827">
    <property type="entry name" value="Peptidase_S8_Asp-AS"/>
</dbReference>
<evidence type="ECO:0000256" key="1">
    <source>
        <dbReference type="ARBA" id="ARBA00011073"/>
    </source>
</evidence>
<keyword evidence="3" id="KW-0378">Hydrolase</keyword>
<dbReference type="InterPro" id="IPR036582">
    <property type="entry name" value="Mao_N_sf"/>
</dbReference>
<evidence type="ECO:0000313" key="7">
    <source>
        <dbReference type="EMBL" id="MPM04293.1"/>
    </source>
</evidence>
<dbReference type="PRINTS" id="PR00723">
    <property type="entry name" value="SUBTILISIN"/>
</dbReference>
<reference evidence="7" key="1">
    <citation type="submission" date="2019-08" db="EMBL/GenBank/DDBJ databases">
        <authorList>
            <person name="Kucharzyk K."/>
            <person name="Murdoch R.W."/>
            <person name="Higgins S."/>
            <person name="Loffler F."/>
        </authorList>
    </citation>
    <scope>NUCLEOTIDE SEQUENCE</scope>
</reference>
<dbReference type="InterPro" id="IPR023828">
    <property type="entry name" value="Peptidase_S8_Ser-AS"/>
</dbReference>
<evidence type="ECO:0000256" key="4">
    <source>
        <dbReference type="ARBA" id="ARBA00022825"/>
    </source>
</evidence>
<dbReference type="PROSITE" id="PS51892">
    <property type="entry name" value="SUBTILASE"/>
    <property type="match status" value="1"/>
</dbReference>
<dbReference type="PROSITE" id="PS00138">
    <property type="entry name" value="SUBTILASE_SER"/>
    <property type="match status" value="1"/>
</dbReference>
<dbReference type="SUPFAM" id="SSF55383">
    <property type="entry name" value="Copper amine oxidase, domain N"/>
    <property type="match status" value="1"/>
</dbReference>
<dbReference type="SUPFAM" id="SSF52743">
    <property type="entry name" value="Subtilisin-like"/>
    <property type="match status" value="1"/>
</dbReference>
<dbReference type="PANTHER" id="PTHR43806">
    <property type="entry name" value="PEPTIDASE S8"/>
    <property type="match status" value="1"/>
</dbReference>
<dbReference type="Pfam" id="PF00082">
    <property type="entry name" value="Peptidase_S8"/>
    <property type="match status" value="1"/>
</dbReference>
<dbReference type="InterPro" id="IPR000209">
    <property type="entry name" value="Peptidase_S8/S53_dom"/>
</dbReference>
<evidence type="ECO:0008006" key="8">
    <source>
        <dbReference type="Google" id="ProtNLM"/>
    </source>
</evidence>
<dbReference type="Gene3D" id="3.40.50.200">
    <property type="entry name" value="Peptidase S8/S53 domain"/>
    <property type="match status" value="1"/>
</dbReference>
<dbReference type="AlphaFoldDB" id="A0A644WPR5"/>
<dbReference type="PROSITE" id="PS00136">
    <property type="entry name" value="SUBTILASE_ASP"/>
    <property type="match status" value="1"/>
</dbReference>
<feature type="domain" description="Peptidase S8/S53" evidence="5">
    <location>
        <begin position="109"/>
        <end position="374"/>
    </location>
</feature>
<dbReference type="InterPro" id="IPR015500">
    <property type="entry name" value="Peptidase_S8_subtilisin-rel"/>
</dbReference>
<dbReference type="Pfam" id="PF07833">
    <property type="entry name" value="Cu_amine_oxidN1"/>
    <property type="match status" value="1"/>
</dbReference>
<dbReference type="GO" id="GO:0006508">
    <property type="term" value="P:proteolysis"/>
    <property type="evidence" value="ECO:0007669"/>
    <property type="project" value="UniProtKB-KW"/>
</dbReference>
<dbReference type="InterPro" id="IPR050131">
    <property type="entry name" value="Peptidase_S8_subtilisin-like"/>
</dbReference>
<gene>
    <name evidence="7" type="ORF">SDC9_50569</name>
</gene>
<evidence type="ECO:0000259" key="5">
    <source>
        <dbReference type="Pfam" id="PF00082"/>
    </source>
</evidence>
<dbReference type="Gene3D" id="3.30.457.10">
    <property type="entry name" value="Copper amine oxidase-like, N-terminal domain"/>
    <property type="match status" value="1"/>
</dbReference>
<protein>
    <recommendedName>
        <fullName evidence="8">Peptidase S8/S53 domain-containing protein</fullName>
    </recommendedName>
</protein>
<evidence type="ECO:0000256" key="2">
    <source>
        <dbReference type="ARBA" id="ARBA00022670"/>
    </source>
</evidence>